<feature type="non-terminal residue" evidence="1">
    <location>
        <position position="1"/>
    </location>
</feature>
<evidence type="ECO:0000313" key="2">
    <source>
        <dbReference type="Proteomes" id="UP001201549"/>
    </source>
</evidence>
<dbReference type="Proteomes" id="UP001201549">
    <property type="component" value="Unassembled WGS sequence"/>
</dbReference>
<comment type="caution">
    <text evidence="1">The sequence shown here is derived from an EMBL/GenBank/DDBJ whole genome shotgun (WGS) entry which is preliminary data.</text>
</comment>
<sequence length="87" mass="9767">AAVYNKAPVRDMVRRGWIPSTKNADTLAENVCKFLRIKHIEDDPQLSWAARKADAYAPTSNVQAAWCFRAKELAECAPAGRFQANQF</sequence>
<gene>
    <name evidence="1" type="ORF">L9G74_20990</name>
</gene>
<accession>A0ABT2FRC5</accession>
<reference evidence="1 2" key="1">
    <citation type="submission" date="2022-02" db="EMBL/GenBank/DDBJ databases">
        <authorList>
            <person name="Zhuang L."/>
        </authorList>
    </citation>
    <scope>NUCLEOTIDE SEQUENCE [LARGE SCALE GENOMIC DNA]</scope>
    <source>
        <strain evidence="1 2">C32</strain>
    </source>
</reference>
<dbReference type="EMBL" id="JAKOGG010000380">
    <property type="protein sequence ID" value="MCS4558897.1"/>
    <property type="molecule type" value="Genomic_DNA"/>
</dbReference>
<reference evidence="2" key="2">
    <citation type="submission" date="2023-07" db="EMBL/GenBank/DDBJ databases">
        <title>Shewanella mangrovi sp. nov., an acetaldehyde- degrading bacterium isolated from mangrove sediment.</title>
        <authorList>
            <person name="Liu Y."/>
        </authorList>
    </citation>
    <scope>NUCLEOTIDE SEQUENCE [LARGE SCALE GENOMIC DNA]</scope>
    <source>
        <strain evidence="2">C32</strain>
    </source>
</reference>
<organism evidence="1 2">
    <name type="scientific">Shewanella electrica</name>
    <dbReference type="NCBI Taxonomy" id="515560"/>
    <lineage>
        <taxon>Bacteria</taxon>
        <taxon>Pseudomonadati</taxon>
        <taxon>Pseudomonadota</taxon>
        <taxon>Gammaproteobacteria</taxon>
        <taxon>Alteromonadales</taxon>
        <taxon>Shewanellaceae</taxon>
        <taxon>Shewanella</taxon>
    </lineage>
</organism>
<dbReference type="RefSeq" id="WP_238898688.1">
    <property type="nucleotide sequence ID" value="NZ_JAKOGG010000380.1"/>
</dbReference>
<protein>
    <recommendedName>
        <fullName evidence="3">Transposase</fullName>
    </recommendedName>
</protein>
<proteinExistence type="predicted"/>
<feature type="non-terminal residue" evidence="1">
    <location>
        <position position="87"/>
    </location>
</feature>
<evidence type="ECO:0000313" key="1">
    <source>
        <dbReference type="EMBL" id="MCS4558897.1"/>
    </source>
</evidence>
<evidence type="ECO:0008006" key="3">
    <source>
        <dbReference type="Google" id="ProtNLM"/>
    </source>
</evidence>
<keyword evidence="2" id="KW-1185">Reference proteome</keyword>
<name>A0ABT2FRC5_9GAMM</name>